<keyword evidence="2" id="KW-1185">Reference proteome</keyword>
<name>A0A9W8JLD1_9AGAR</name>
<evidence type="ECO:0000313" key="1">
    <source>
        <dbReference type="EMBL" id="KAJ3487204.1"/>
    </source>
</evidence>
<gene>
    <name evidence="1" type="ORF">NLJ89_g11737</name>
</gene>
<evidence type="ECO:0000313" key="2">
    <source>
        <dbReference type="Proteomes" id="UP001148786"/>
    </source>
</evidence>
<dbReference type="AlphaFoldDB" id="A0A9W8JLD1"/>
<comment type="caution">
    <text evidence="1">The sequence shown here is derived from an EMBL/GenBank/DDBJ whole genome shotgun (WGS) entry which is preliminary data.</text>
</comment>
<sequence length="165" mass="16701">MQLVDVMPALGDLSGNSIAQGSTRHNWNSNGNTLGMARIGNSTSSSSTGGVSSSYAMGGMGSDLNMGMNGGLNMGGMNGGLNMGGGGIAGMNGGSMGGMNGGGMGEWPGTAVTNQWQTHDDINSTVPLGQWQMNVMHNMGQGQWQSDVNAMASDYGYTSLYGAMG</sequence>
<protein>
    <submittedName>
        <fullName evidence="1">Uncharacterized protein</fullName>
    </submittedName>
</protein>
<dbReference type="Proteomes" id="UP001148786">
    <property type="component" value="Unassembled WGS sequence"/>
</dbReference>
<organism evidence="1 2">
    <name type="scientific">Agrocybe chaxingu</name>
    <dbReference type="NCBI Taxonomy" id="84603"/>
    <lineage>
        <taxon>Eukaryota</taxon>
        <taxon>Fungi</taxon>
        <taxon>Dikarya</taxon>
        <taxon>Basidiomycota</taxon>
        <taxon>Agaricomycotina</taxon>
        <taxon>Agaricomycetes</taxon>
        <taxon>Agaricomycetidae</taxon>
        <taxon>Agaricales</taxon>
        <taxon>Agaricineae</taxon>
        <taxon>Strophariaceae</taxon>
        <taxon>Agrocybe</taxon>
    </lineage>
</organism>
<accession>A0A9W8JLD1</accession>
<proteinExistence type="predicted"/>
<reference evidence="1" key="1">
    <citation type="submission" date="2022-07" db="EMBL/GenBank/DDBJ databases">
        <title>Genome Sequence of Agrocybe chaxingu.</title>
        <authorList>
            <person name="Buettner E."/>
        </authorList>
    </citation>
    <scope>NUCLEOTIDE SEQUENCE</scope>
    <source>
        <strain evidence="1">MP-N11</strain>
    </source>
</reference>
<dbReference type="EMBL" id="JANKHO010002971">
    <property type="protein sequence ID" value="KAJ3487204.1"/>
    <property type="molecule type" value="Genomic_DNA"/>
</dbReference>